<keyword evidence="11" id="KW-1185">Reference proteome</keyword>
<keyword evidence="5 8" id="KW-1133">Transmembrane helix</keyword>
<dbReference type="PANTHER" id="PTHR23513">
    <property type="entry name" value="INTEGRAL MEMBRANE EFFLUX PROTEIN-RELATED"/>
    <property type="match status" value="1"/>
</dbReference>
<feature type="transmembrane region" description="Helical" evidence="8">
    <location>
        <begin position="88"/>
        <end position="111"/>
    </location>
</feature>
<feature type="transmembrane region" description="Helical" evidence="8">
    <location>
        <begin position="312"/>
        <end position="333"/>
    </location>
</feature>
<dbReference type="CDD" id="cd06173">
    <property type="entry name" value="MFS_MefA_like"/>
    <property type="match status" value="1"/>
</dbReference>
<keyword evidence="3" id="KW-1003">Cell membrane</keyword>
<feature type="transmembrane region" description="Helical" evidence="8">
    <location>
        <begin position="289"/>
        <end position="306"/>
    </location>
</feature>
<evidence type="ECO:0000256" key="2">
    <source>
        <dbReference type="ARBA" id="ARBA00022448"/>
    </source>
</evidence>
<protein>
    <submittedName>
        <fullName evidence="10">MFS transporter</fullName>
    </submittedName>
</protein>
<feature type="compositionally biased region" description="Polar residues" evidence="7">
    <location>
        <begin position="415"/>
        <end position="426"/>
    </location>
</feature>
<keyword evidence="6 8" id="KW-0472">Membrane</keyword>
<feature type="transmembrane region" description="Helical" evidence="8">
    <location>
        <begin position="45"/>
        <end position="67"/>
    </location>
</feature>
<accession>A0ABU8AYW3</accession>
<evidence type="ECO:0000313" key="11">
    <source>
        <dbReference type="Proteomes" id="UP001310290"/>
    </source>
</evidence>
<evidence type="ECO:0000259" key="9">
    <source>
        <dbReference type="PROSITE" id="PS50850"/>
    </source>
</evidence>
<dbReference type="RefSeq" id="WP_334661133.1">
    <property type="nucleotide sequence ID" value="NZ_JARULZ010000002.1"/>
</dbReference>
<feature type="transmembrane region" description="Helical" evidence="8">
    <location>
        <begin position="225"/>
        <end position="250"/>
    </location>
</feature>
<comment type="subcellular location">
    <subcellularLocation>
        <location evidence="1">Cell membrane</location>
        <topology evidence="1">Multi-pass membrane protein</topology>
    </subcellularLocation>
</comment>
<keyword evidence="2" id="KW-0813">Transport</keyword>
<evidence type="ECO:0000256" key="4">
    <source>
        <dbReference type="ARBA" id="ARBA00022692"/>
    </source>
</evidence>
<comment type="caution">
    <text evidence="10">The sequence shown here is derived from an EMBL/GenBank/DDBJ whole genome shotgun (WGS) entry which is preliminary data.</text>
</comment>
<dbReference type="Proteomes" id="UP001310290">
    <property type="component" value="Unassembled WGS sequence"/>
</dbReference>
<feature type="region of interest" description="Disordered" evidence="7">
    <location>
        <begin position="404"/>
        <end position="426"/>
    </location>
</feature>
<evidence type="ECO:0000256" key="5">
    <source>
        <dbReference type="ARBA" id="ARBA00022989"/>
    </source>
</evidence>
<proteinExistence type="predicted"/>
<name>A0ABU8AYW3_9ACTN</name>
<feature type="transmembrane region" description="Helical" evidence="8">
    <location>
        <begin position="160"/>
        <end position="184"/>
    </location>
</feature>
<feature type="transmembrane region" description="Helical" evidence="8">
    <location>
        <begin position="379"/>
        <end position="399"/>
    </location>
</feature>
<organism evidence="10 11">
    <name type="scientific">Streptomyces bottropensis</name>
    <dbReference type="NCBI Taxonomy" id="42235"/>
    <lineage>
        <taxon>Bacteria</taxon>
        <taxon>Bacillati</taxon>
        <taxon>Actinomycetota</taxon>
        <taxon>Actinomycetes</taxon>
        <taxon>Kitasatosporales</taxon>
        <taxon>Streptomycetaceae</taxon>
        <taxon>Streptomyces</taxon>
    </lineage>
</organism>
<evidence type="ECO:0000256" key="8">
    <source>
        <dbReference type="SAM" id="Phobius"/>
    </source>
</evidence>
<feature type="transmembrane region" description="Helical" evidence="8">
    <location>
        <begin position="353"/>
        <end position="373"/>
    </location>
</feature>
<dbReference type="PANTHER" id="PTHR23513:SF6">
    <property type="entry name" value="MAJOR FACILITATOR SUPERFAMILY ASSOCIATED DOMAIN-CONTAINING PROTEIN"/>
    <property type="match status" value="1"/>
</dbReference>
<evidence type="ECO:0000256" key="7">
    <source>
        <dbReference type="SAM" id="MobiDB-lite"/>
    </source>
</evidence>
<keyword evidence="4 8" id="KW-0812">Transmembrane</keyword>
<dbReference type="PROSITE" id="PS50850">
    <property type="entry name" value="MFS"/>
    <property type="match status" value="1"/>
</dbReference>
<dbReference type="InterPro" id="IPR020846">
    <property type="entry name" value="MFS_dom"/>
</dbReference>
<evidence type="ECO:0000256" key="1">
    <source>
        <dbReference type="ARBA" id="ARBA00004651"/>
    </source>
</evidence>
<dbReference type="Pfam" id="PF05977">
    <property type="entry name" value="MFS_3"/>
    <property type="match status" value="1"/>
</dbReference>
<evidence type="ECO:0000256" key="6">
    <source>
        <dbReference type="ARBA" id="ARBA00023136"/>
    </source>
</evidence>
<feature type="transmembrane region" description="Helical" evidence="8">
    <location>
        <begin position="256"/>
        <end position="277"/>
    </location>
</feature>
<dbReference type="InterPro" id="IPR036259">
    <property type="entry name" value="MFS_trans_sf"/>
</dbReference>
<dbReference type="Gene3D" id="1.20.1250.20">
    <property type="entry name" value="MFS general substrate transporter like domains"/>
    <property type="match status" value="1"/>
</dbReference>
<dbReference type="EMBL" id="JARULZ010000002">
    <property type="protein sequence ID" value="MEH0638479.1"/>
    <property type="molecule type" value="Genomic_DNA"/>
</dbReference>
<feature type="domain" description="Major facilitator superfamily (MFS) profile" evidence="9">
    <location>
        <begin position="223"/>
        <end position="426"/>
    </location>
</feature>
<evidence type="ECO:0000256" key="3">
    <source>
        <dbReference type="ARBA" id="ARBA00022475"/>
    </source>
</evidence>
<gene>
    <name evidence="10" type="ORF">QBA35_35195</name>
</gene>
<dbReference type="SUPFAM" id="SSF103473">
    <property type="entry name" value="MFS general substrate transporter"/>
    <property type="match status" value="1"/>
</dbReference>
<sequence>MAAGRYERGFRRLWAATSLSGLGDGARIASFAVLAATLTHDPLQVALVTVAARVPWVLVGPFTGALVDRVPHWRTMWLCDVVRAVLMSLFVVLLALGQVGIGLLVCVSFLLSSIDTLAENLAQAVVPQVAGTVSLETANSRIMGGQLVAGEFIGTAAGTALFALSAPLPFAVDAATFLAAALLVRSVRPVPGQAAERGHPLPSSGIFAEVAEGFRWLWRHRTLRTVCLLIGLLNFCVLTVMGIAVLYALNVLHISAAAYGAALVVIGLGGLAGLLVAPACVARLGRGGTLKLALGLAPAPFLIAGLTSDVLVAASGLTLVGASITLATVVTTALRQDLIPQPLFGRVNSAYRLVINGVSPLGGLAGGVLAGVLGLRAPFILAGSVMAVAALVGLCLSITDSTTSGAAGPDAARMSGQSTDGSKGNV</sequence>
<reference evidence="10" key="1">
    <citation type="submission" date="2023-04" db="EMBL/GenBank/DDBJ databases">
        <title>Genomic diversity of scab-causing Streptomyces spp. in the province of Quebec, Canada.</title>
        <authorList>
            <person name="Biessy A."/>
            <person name="Cadieux M."/>
            <person name="Ciotola M."/>
            <person name="Filion M."/>
        </authorList>
    </citation>
    <scope>NUCLEOTIDE SEQUENCE</scope>
    <source>
        <strain evidence="10">B21-115</strain>
    </source>
</reference>
<evidence type="ECO:0000313" key="10">
    <source>
        <dbReference type="EMBL" id="MEH0638479.1"/>
    </source>
</evidence>
<dbReference type="InterPro" id="IPR010290">
    <property type="entry name" value="TM_effector"/>
</dbReference>